<dbReference type="GeneID" id="100897470"/>
<keyword evidence="1" id="KW-0560">Oxidoreductase</keyword>
<proteinExistence type="predicted"/>
<name>A0AAJ6VV91_9ACAR</name>
<evidence type="ECO:0000313" key="2">
    <source>
        <dbReference type="Proteomes" id="UP000694867"/>
    </source>
</evidence>
<organism evidence="2 3">
    <name type="scientific">Galendromus occidentalis</name>
    <name type="common">western predatory mite</name>
    <dbReference type="NCBI Taxonomy" id="34638"/>
    <lineage>
        <taxon>Eukaryota</taxon>
        <taxon>Metazoa</taxon>
        <taxon>Ecdysozoa</taxon>
        <taxon>Arthropoda</taxon>
        <taxon>Chelicerata</taxon>
        <taxon>Arachnida</taxon>
        <taxon>Acari</taxon>
        <taxon>Parasitiformes</taxon>
        <taxon>Mesostigmata</taxon>
        <taxon>Gamasina</taxon>
        <taxon>Phytoseioidea</taxon>
        <taxon>Phytoseiidae</taxon>
        <taxon>Typhlodrominae</taxon>
        <taxon>Galendromus</taxon>
    </lineage>
</organism>
<dbReference type="CDD" id="cd05327">
    <property type="entry name" value="retinol-DH_like_SDR_c_like"/>
    <property type="match status" value="1"/>
</dbReference>
<dbReference type="Gene3D" id="3.40.50.720">
    <property type="entry name" value="NAD(P)-binding Rossmann-like Domain"/>
    <property type="match status" value="1"/>
</dbReference>
<dbReference type="PANTHER" id="PTHR43157">
    <property type="entry name" value="PHOSPHATIDYLINOSITOL-GLYCAN BIOSYNTHESIS CLASS F PROTEIN-RELATED"/>
    <property type="match status" value="1"/>
</dbReference>
<dbReference type="PANTHER" id="PTHR43157:SF31">
    <property type="entry name" value="PHOSPHATIDYLINOSITOL-GLYCAN BIOSYNTHESIS CLASS F PROTEIN"/>
    <property type="match status" value="1"/>
</dbReference>
<dbReference type="AlphaFoldDB" id="A0AAJ6VV91"/>
<dbReference type="KEGG" id="goe:100897470"/>
<dbReference type="GO" id="GO:0016491">
    <property type="term" value="F:oxidoreductase activity"/>
    <property type="evidence" value="ECO:0007669"/>
    <property type="project" value="UniProtKB-KW"/>
</dbReference>
<dbReference type="PRINTS" id="PR00081">
    <property type="entry name" value="GDHRDH"/>
</dbReference>
<dbReference type="SUPFAM" id="SSF51735">
    <property type="entry name" value="NAD(P)-binding Rossmann-fold domains"/>
    <property type="match status" value="1"/>
</dbReference>
<keyword evidence="2" id="KW-1185">Reference proteome</keyword>
<dbReference type="Proteomes" id="UP000694867">
    <property type="component" value="Unplaced"/>
</dbReference>
<reference evidence="3" key="1">
    <citation type="submission" date="2025-08" db="UniProtKB">
        <authorList>
            <consortium name="RefSeq"/>
        </authorList>
    </citation>
    <scope>IDENTIFICATION</scope>
</reference>
<protein>
    <submittedName>
        <fullName evidence="3">Retinol dehydrogenase 13-like</fullName>
    </submittedName>
</protein>
<dbReference type="Pfam" id="PF00106">
    <property type="entry name" value="adh_short"/>
    <property type="match status" value="1"/>
</dbReference>
<gene>
    <name evidence="3" type="primary">LOC100897470</name>
</gene>
<dbReference type="RefSeq" id="XP_003739316.1">
    <property type="nucleotide sequence ID" value="XM_003739268.1"/>
</dbReference>
<sequence length="317" mass="34954">MTVAQPDSGFRLGLKSSAAPRSLSPSLSAVLINSSEPAASRIRTILITGANRGIGYETAKQLALRGIRLILACRNTERAEAAVRSLVEETGNREISFRHVDLACLKSVDRCAVDLLNSETHLNAVILNAGMFSSERRVSSDGYELQFASNYLGHFHLANSLVPLLRFGAPSRIIVVASESHRLIDQTFLNDIQMEHGYKRCQAFARSKLCEIILAREMAKRVRSKRIVVNALHPGMVPTDLFRGTWMRTLAKLFGTSAERAAISAVYLAVDDSVADVTGAYFVKRRITRPSPEAENDDIGSQLWTMSEELVHRALSE</sequence>
<accession>A0AAJ6VV91</accession>
<evidence type="ECO:0000313" key="3">
    <source>
        <dbReference type="RefSeq" id="XP_003739316.1"/>
    </source>
</evidence>
<evidence type="ECO:0000256" key="1">
    <source>
        <dbReference type="ARBA" id="ARBA00023002"/>
    </source>
</evidence>
<dbReference type="InterPro" id="IPR036291">
    <property type="entry name" value="NAD(P)-bd_dom_sf"/>
</dbReference>
<dbReference type="InterPro" id="IPR002347">
    <property type="entry name" value="SDR_fam"/>
</dbReference>